<keyword evidence="1 7" id="KW-0028">Amino-acid biosynthesis</keyword>
<dbReference type="GO" id="GO:0008652">
    <property type="term" value="P:amino acid biosynthetic process"/>
    <property type="evidence" value="ECO:0007669"/>
    <property type="project" value="UniProtKB-KW"/>
</dbReference>
<evidence type="ECO:0000256" key="7">
    <source>
        <dbReference type="HAMAP-Rule" id="MF_00109"/>
    </source>
</evidence>
<gene>
    <name evidence="7" type="primary">aroK</name>
    <name evidence="8" type="ORF">J2I48_00640</name>
</gene>
<keyword evidence="7" id="KW-0479">Metal-binding</keyword>
<dbReference type="GO" id="GO:0009073">
    <property type="term" value="P:aromatic amino acid family biosynthetic process"/>
    <property type="evidence" value="ECO:0007669"/>
    <property type="project" value="UniProtKB-KW"/>
</dbReference>
<dbReference type="Pfam" id="PF01202">
    <property type="entry name" value="SKI"/>
    <property type="match status" value="1"/>
</dbReference>
<comment type="subunit">
    <text evidence="7">Monomer.</text>
</comment>
<evidence type="ECO:0000256" key="3">
    <source>
        <dbReference type="ARBA" id="ARBA00022741"/>
    </source>
</evidence>
<comment type="pathway">
    <text evidence="7">Metabolic intermediate biosynthesis; chorismate biosynthesis; chorismate from D-erythrose 4-phosphate and phosphoenolpyruvate: step 5/7.</text>
</comment>
<evidence type="ECO:0000256" key="6">
    <source>
        <dbReference type="ARBA" id="ARBA00023141"/>
    </source>
</evidence>
<dbReference type="EMBL" id="JAFMYU010000001">
    <property type="protein sequence ID" value="MBO0929478.1"/>
    <property type="molecule type" value="Genomic_DNA"/>
</dbReference>
<organism evidence="8 9">
    <name type="scientific">Fibrella aquatilis</name>
    <dbReference type="NCBI Taxonomy" id="2817059"/>
    <lineage>
        <taxon>Bacteria</taxon>
        <taxon>Pseudomonadati</taxon>
        <taxon>Bacteroidota</taxon>
        <taxon>Cytophagia</taxon>
        <taxon>Cytophagales</taxon>
        <taxon>Spirosomataceae</taxon>
        <taxon>Fibrella</taxon>
    </lineage>
</organism>
<keyword evidence="2 7" id="KW-0808">Transferase</keyword>
<keyword evidence="3 7" id="KW-0547">Nucleotide-binding</keyword>
<keyword evidence="4 7" id="KW-0418">Kinase</keyword>
<dbReference type="AlphaFoldDB" id="A0A939G457"/>
<feature type="binding site" evidence="7">
    <location>
        <position position="125"/>
    </location>
    <ligand>
        <name>ATP</name>
        <dbReference type="ChEBI" id="CHEBI:30616"/>
    </ligand>
</feature>
<evidence type="ECO:0000256" key="4">
    <source>
        <dbReference type="ARBA" id="ARBA00022777"/>
    </source>
</evidence>
<protein>
    <recommendedName>
        <fullName evidence="7">Shikimate kinase</fullName>
        <shortName evidence="7">SK</shortName>
        <ecNumber evidence="7">2.7.1.71</ecNumber>
    </recommendedName>
</protein>
<feature type="binding site" evidence="7">
    <location>
        <position position="79"/>
    </location>
    <ligand>
        <name>substrate</name>
    </ligand>
</feature>
<dbReference type="GO" id="GO:0009423">
    <property type="term" value="P:chorismate biosynthetic process"/>
    <property type="evidence" value="ECO:0007669"/>
    <property type="project" value="UniProtKB-UniRule"/>
</dbReference>
<evidence type="ECO:0000256" key="1">
    <source>
        <dbReference type="ARBA" id="ARBA00022605"/>
    </source>
</evidence>
<dbReference type="SUPFAM" id="SSF52540">
    <property type="entry name" value="P-loop containing nucleoside triphosphate hydrolases"/>
    <property type="match status" value="1"/>
</dbReference>
<evidence type="ECO:0000313" key="8">
    <source>
        <dbReference type="EMBL" id="MBO0929478.1"/>
    </source>
</evidence>
<dbReference type="EC" id="2.7.1.71" evidence="7"/>
<evidence type="ECO:0000256" key="2">
    <source>
        <dbReference type="ARBA" id="ARBA00022679"/>
    </source>
</evidence>
<accession>A0A939G457</accession>
<dbReference type="InterPro" id="IPR000623">
    <property type="entry name" value="Shikimate_kinase/TSH1"/>
</dbReference>
<comment type="similarity">
    <text evidence="7">Belongs to the shikimate kinase family.</text>
</comment>
<dbReference type="PRINTS" id="PR01100">
    <property type="entry name" value="SHIKIMTKNASE"/>
</dbReference>
<dbReference type="Gene3D" id="3.40.50.300">
    <property type="entry name" value="P-loop containing nucleotide triphosphate hydrolases"/>
    <property type="match status" value="1"/>
</dbReference>
<dbReference type="GO" id="GO:0000287">
    <property type="term" value="F:magnesium ion binding"/>
    <property type="evidence" value="ECO:0007669"/>
    <property type="project" value="UniProtKB-UniRule"/>
</dbReference>
<comment type="subcellular location">
    <subcellularLocation>
        <location evidence="7">Cytoplasm</location>
    </subcellularLocation>
</comment>
<dbReference type="Proteomes" id="UP000664795">
    <property type="component" value="Unassembled WGS sequence"/>
</dbReference>
<dbReference type="InterPro" id="IPR031322">
    <property type="entry name" value="Shikimate/glucono_kinase"/>
</dbReference>
<comment type="caution">
    <text evidence="8">The sequence shown here is derived from an EMBL/GenBank/DDBJ whole genome shotgun (WGS) entry which is preliminary data.</text>
</comment>
<sequence length="174" mass="19947">MKNIFLIGMPSSGKTTLGKRLARELHYHFTDTDRVIQREEGLTVAQLFEKFGEDHFRELEARVLRTIKPGANLVVATGGGMPIYHDNMAYIKATGVSVFLDVPPEFIWERMLLHAEQHPNEQAERPLFRANDTELLTNLRLKYQSRLPIYQQADIIISGNATEQDVLNRLGDWL</sequence>
<dbReference type="CDD" id="cd00464">
    <property type="entry name" value="SK"/>
    <property type="match status" value="1"/>
</dbReference>
<dbReference type="RefSeq" id="WP_207333447.1">
    <property type="nucleotide sequence ID" value="NZ_JAFMYU010000001.1"/>
</dbReference>
<reference evidence="8 9" key="1">
    <citation type="submission" date="2021-03" db="EMBL/GenBank/DDBJ databases">
        <title>Fibrella sp. HMF5036 genome sequencing and assembly.</title>
        <authorList>
            <person name="Kang H."/>
            <person name="Kim H."/>
            <person name="Bae S."/>
            <person name="Joh K."/>
        </authorList>
    </citation>
    <scope>NUCLEOTIDE SEQUENCE [LARGE SCALE GENOMIC DNA]</scope>
    <source>
        <strain evidence="8 9">HMF5036</strain>
    </source>
</reference>
<dbReference type="GO" id="GO:0005524">
    <property type="term" value="F:ATP binding"/>
    <property type="evidence" value="ECO:0007669"/>
    <property type="project" value="UniProtKB-UniRule"/>
</dbReference>
<keyword evidence="9" id="KW-1185">Reference proteome</keyword>
<feature type="binding site" evidence="7">
    <location>
        <position position="57"/>
    </location>
    <ligand>
        <name>substrate</name>
    </ligand>
</feature>
<keyword evidence="7" id="KW-0963">Cytoplasm</keyword>
<comment type="function">
    <text evidence="7">Catalyzes the specific phosphorylation of the 3-hydroxyl group of shikimic acid using ATP as a cosubstrate.</text>
</comment>
<feature type="binding site" evidence="7">
    <location>
        <begin position="11"/>
        <end position="16"/>
    </location>
    <ligand>
        <name>ATP</name>
        <dbReference type="ChEBI" id="CHEBI:30616"/>
    </ligand>
</feature>
<feature type="binding site" evidence="7">
    <location>
        <position position="15"/>
    </location>
    <ligand>
        <name>Mg(2+)</name>
        <dbReference type="ChEBI" id="CHEBI:18420"/>
    </ligand>
</feature>
<dbReference type="GO" id="GO:0004765">
    <property type="term" value="F:shikimate kinase activity"/>
    <property type="evidence" value="ECO:0007669"/>
    <property type="project" value="UniProtKB-UniRule"/>
</dbReference>
<feature type="binding site" evidence="7">
    <location>
        <position position="146"/>
    </location>
    <ligand>
        <name>substrate</name>
    </ligand>
</feature>
<comment type="catalytic activity">
    <reaction evidence="7">
        <text>shikimate + ATP = 3-phosphoshikimate + ADP + H(+)</text>
        <dbReference type="Rhea" id="RHEA:13121"/>
        <dbReference type="ChEBI" id="CHEBI:15378"/>
        <dbReference type="ChEBI" id="CHEBI:30616"/>
        <dbReference type="ChEBI" id="CHEBI:36208"/>
        <dbReference type="ChEBI" id="CHEBI:145989"/>
        <dbReference type="ChEBI" id="CHEBI:456216"/>
        <dbReference type="EC" id="2.7.1.71"/>
    </reaction>
</comment>
<feature type="binding site" evidence="7">
    <location>
        <position position="33"/>
    </location>
    <ligand>
        <name>substrate</name>
    </ligand>
</feature>
<name>A0A939G457_9BACT</name>
<comment type="caution">
    <text evidence="7">Lacks conserved residue(s) required for the propagation of feature annotation.</text>
</comment>
<dbReference type="PANTHER" id="PTHR21087:SF16">
    <property type="entry name" value="SHIKIMATE KINASE 1, CHLOROPLASTIC"/>
    <property type="match status" value="1"/>
</dbReference>
<keyword evidence="7" id="KW-0460">Magnesium</keyword>
<comment type="cofactor">
    <cofactor evidence="7">
        <name>Mg(2+)</name>
        <dbReference type="ChEBI" id="CHEBI:18420"/>
    </cofactor>
    <text evidence="7">Binds 1 Mg(2+) ion per subunit.</text>
</comment>
<dbReference type="PANTHER" id="PTHR21087">
    <property type="entry name" value="SHIKIMATE KINASE"/>
    <property type="match status" value="1"/>
</dbReference>
<keyword evidence="5 7" id="KW-0067">ATP-binding</keyword>
<dbReference type="HAMAP" id="MF_00109">
    <property type="entry name" value="Shikimate_kinase"/>
    <property type="match status" value="1"/>
</dbReference>
<dbReference type="GO" id="GO:0005829">
    <property type="term" value="C:cytosol"/>
    <property type="evidence" value="ECO:0007669"/>
    <property type="project" value="TreeGrafter"/>
</dbReference>
<dbReference type="InterPro" id="IPR027417">
    <property type="entry name" value="P-loop_NTPase"/>
</dbReference>
<proteinExistence type="inferred from homology"/>
<keyword evidence="6 7" id="KW-0057">Aromatic amino acid biosynthesis</keyword>
<evidence type="ECO:0000256" key="5">
    <source>
        <dbReference type="ARBA" id="ARBA00022840"/>
    </source>
</evidence>
<evidence type="ECO:0000313" key="9">
    <source>
        <dbReference type="Proteomes" id="UP000664795"/>
    </source>
</evidence>